<dbReference type="SUPFAM" id="SSF64005">
    <property type="entry name" value="Undecaprenyl diphosphate synthase"/>
    <property type="match status" value="1"/>
</dbReference>
<dbReference type="FunFam" id="3.40.1180.10:FF:000001">
    <property type="entry name" value="(2E,6E)-farnesyl-diphosphate-specific ditrans,polycis-undecaprenyl-diphosphate synthase"/>
    <property type="match status" value="1"/>
</dbReference>
<comment type="subunit">
    <text evidence="2">Homodimer.</text>
</comment>
<dbReference type="Pfam" id="PF01255">
    <property type="entry name" value="Prenyltransf"/>
    <property type="match status" value="1"/>
</dbReference>
<comment type="similarity">
    <text evidence="2">Belongs to the UPP synthase family.</text>
</comment>
<accession>A0A380MML8</accession>
<dbReference type="CDD" id="cd00475">
    <property type="entry name" value="Cis_IPPS"/>
    <property type="match status" value="1"/>
</dbReference>
<feature type="binding site" evidence="2">
    <location>
        <position position="182"/>
    </location>
    <ligand>
        <name>substrate</name>
    </ligand>
</feature>
<feature type="binding site" evidence="2">
    <location>
        <position position="31"/>
    </location>
    <ligand>
        <name>substrate</name>
    </ligand>
</feature>
<keyword evidence="2" id="KW-0573">Peptidoglycan synthesis</keyword>
<comment type="cofactor">
    <cofactor evidence="2">
        <name>Mg(2+)</name>
        <dbReference type="ChEBI" id="CHEBI:18420"/>
    </cofactor>
    <text evidence="2">Binds 2 magnesium ions per subunit.</text>
</comment>
<dbReference type="GO" id="GO:0000287">
    <property type="term" value="F:magnesium ion binding"/>
    <property type="evidence" value="ECO:0007669"/>
    <property type="project" value="UniProtKB-UniRule"/>
</dbReference>
<keyword evidence="4" id="KW-1185">Reference proteome</keyword>
<dbReference type="OrthoDB" id="4191603at2"/>
<feature type="active site" description="Proton acceptor" evidence="2">
    <location>
        <position position="62"/>
    </location>
</feature>
<feature type="binding site" evidence="2">
    <location>
        <position position="19"/>
    </location>
    <ligand>
        <name>substrate</name>
    </ligand>
</feature>
<dbReference type="GO" id="GO:0071555">
    <property type="term" value="P:cell wall organization"/>
    <property type="evidence" value="ECO:0007669"/>
    <property type="project" value="UniProtKB-KW"/>
</dbReference>
<dbReference type="GO" id="GO:0008834">
    <property type="term" value="F:ditrans,polycis-undecaprenyl-diphosphate synthase [(2E,6E)-farnesyl-diphosphate specific] activity"/>
    <property type="evidence" value="ECO:0007669"/>
    <property type="project" value="UniProtKB-UniRule"/>
</dbReference>
<dbReference type="InterPro" id="IPR036424">
    <property type="entry name" value="UPP_synth-like_sf"/>
</dbReference>
<feature type="binding site" evidence="2">
    <location>
        <begin position="188"/>
        <end position="190"/>
    </location>
    <ligand>
        <name>substrate</name>
    </ligand>
</feature>
<sequence length="239" mass="26979">MSLTPPQHVAIIMDGNGRWAKQRGRPRSFGHRAGRDSVDAVIRTASTMGIQTLSLFAFSTENWTRPEKEVRLILELIQRNIAKKSEALADENIRMRILGSRENLSNKLLAAFERAEAITAHCTGMEVIFAFNYSGHWAIVETAKNLAKQIASGQLHPNDINASSYEAARPMPDLPPVDLLIRSSGEMRISNFHLWEMAYAELYFTDTLWPDFDAEAFQRAISAYHARERRFGTIDEPSS</sequence>
<reference evidence="3 4" key="1">
    <citation type="submission" date="2018-06" db="EMBL/GenBank/DDBJ databases">
        <authorList>
            <consortium name="Pathogen Informatics"/>
            <person name="Doyle S."/>
        </authorList>
    </citation>
    <scope>NUCLEOTIDE SEQUENCE [LARGE SCALE GENOMIC DNA]</scope>
    <source>
        <strain evidence="3 4">NCTC13337</strain>
    </source>
</reference>
<name>A0A380MML8_9GAMM</name>
<keyword evidence="2" id="KW-0460">Magnesium</keyword>
<comment type="function">
    <text evidence="2">Catalyzes the sequential condensation of isopentenyl diphosphate (IPP) with (2E,6E)-farnesyl diphosphate (E,E-FPP) to yield (2Z,6Z,10Z,14Z,18Z,22Z,26Z,30Z,34E,38E)-undecaprenyl diphosphate (di-trans,octa-cis-UPP). UPP is the precursor of glycosyl carrier lipid in the biosynthesis of bacterial cell wall polysaccharide components such as peptidoglycan and lipopolysaccharide.</text>
</comment>
<dbReference type="GO" id="GO:0016094">
    <property type="term" value="P:polyprenol biosynthetic process"/>
    <property type="evidence" value="ECO:0007669"/>
    <property type="project" value="TreeGrafter"/>
</dbReference>
<dbReference type="Gene3D" id="3.40.1180.10">
    <property type="entry name" value="Decaprenyl diphosphate synthase-like"/>
    <property type="match status" value="1"/>
</dbReference>
<dbReference type="GO" id="GO:0009252">
    <property type="term" value="P:peptidoglycan biosynthetic process"/>
    <property type="evidence" value="ECO:0007669"/>
    <property type="project" value="UniProtKB-UniRule"/>
</dbReference>
<dbReference type="InterPro" id="IPR001441">
    <property type="entry name" value="UPP_synth-like"/>
</dbReference>
<feature type="binding site" evidence="2">
    <location>
        <position position="65"/>
    </location>
    <ligand>
        <name>substrate</name>
    </ligand>
</feature>
<evidence type="ECO:0000256" key="1">
    <source>
        <dbReference type="ARBA" id="ARBA00022679"/>
    </source>
</evidence>
<dbReference type="HAMAP" id="MF_01139">
    <property type="entry name" value="ISPT"/>
    <property type="match status" value="1"/>
</dbReference>
<dbReference type="PANTHER" id="PTHR10291">
    <property type="entry name" value="DEHYDRODOLICHYL DIPHOSPHATE SYNTHASE FAMILY MEMBER"/>
    <property type="match status" value="1"/>
</dbReference>
<dbReference type="GO" id="GO:0005829">
    <property type="term" value="C:cytosol"/>
    <property type="evidence" value="ECO:0007669"/>
    <property type="project" value="TreeGrafter"/>
</dbReference>
<proteinExistence type="inferred from homology"/>
<keyword evidence="2" id="KW-0133">Cell shape</keyword>
<dbReference type="GO" id="GO:0008360">
    <property type="term" value="P:regulation of cell shape"/>
    <property type="evidence" value="ECO:0007669"/>
    <property type="project" value="UniProtKB-KW"/>
</dbReference>
<dbReference type="PANTHER" id="PTHR10291:SF0">
    <property type="entry name" value="DEHYDRODOLICHYL DIPHOSPHATE SYNTHASE 2"/>
    <property type="match status" value="1"/>
</dbReference>
<keyword evidence="2" id="KW-0479">Metal-binding</keyword>
<dbReference type="EMBL" id="UHIC01000001">
    <property type="protein sequence ID" value="SUO93133.1"/>
    <property type="molecule type" value="Genomic_DNA"/>
</dbReference>
<gene>
    <name evidence="2 3" type="primary">uppS</name>
    <name evidence="3" type="ORF">NCTC13337_00072</name>
</gene>
<keyword evidence="1 2" id="KW-0808">Transferase</keyword>
<dbReference type="RefSeq" id="WP_072576204.1">
    <property type="nucleotide sequence ID" value="NZ_LWHB01000056.1"/>
</dbReference>
<dbReference type="EC" id="2.5.1.31" evidence="2"/>
<organism evidence="3 4">
    <name type="scientific">Suttonella ornithocola</name>
    <dbReference type="NCBI Taxonomy" id="279832"/>
    <lineage>
        <taxon>Bacteria</taxon>
        <taxon>Pseudomonadati</taxon>
        <taxon>Pseudomonadota</taxon>
        <taxon>Gammaproteobacteria</taxon>
        <taxon>Cardiobacteriales</taxon>
        <taxon>Cardiobacteriaceae</taxon>
        <taxon>Suttonella</taxon>
    </lineage>
</organism>
<feature type="binding site" evidence="2">
    <location>
        <position position="201"/>
    </location>
    <ligand>
        <name>Mg(2+)</name>
        <dbReference type="ChEBI" id="CHEBI:18420"/>
    </ligand>
</feature>
<evidence type="ECO:0000313" key="3">
    <source>
        <dbReference type="EMBL" id="SUO93133.1"/>
    </source>
</evidence>
<feature type="binding site" evidence="2">
    <location>
        <begin position="15"/>
        <end position="18"/>
    </location>
    <ligand>
        <name>substrate</name>
    </ligand>
</feature>
<feature type="binding site" evidence="2">
    <location>
        <position position="63"/>
    </location>
    <ligand>
        <name>substrate</name>
    </ligand>
</feature>
<evidence type="ECO:0000256" key="2">
    <source>
        <dbReference type="HAMAP-Rule" id="MF_01139"/>
    </source>
</evidence>
<protein>
    <recommendedName>
        <fullName evidence="2">Ditrans,polycis-undecaprenyl-diphosphate synthase ((2E,6E)-farnesyl-diphosphate specific)</fullName>
        <ecNumber evidence="2">2.5.1.31</ecNumber>
    </recommendedName>
    <alternativeName>
        <fullName evidence="2">Ditrans,polycis-undecaprenylcistransferase</fullName>
    </alternativeName>
    <alternativeName>
        <fullName evidence="2">Undecaprenyl diphosphate synthase</fullName>
        <shortName evidence="2">UDS</shortName>
    </alternativeName>
    <alternativeName>
        <fullName evidence="2">Undecaprenyl pyrophosphate synthase</fullName>
        <shortName evidence="2">UPP synthase</shortName>
    </alternativeName>
</protein>
<comment type="catalytic activity">
    <reaction evidence="2">
        <text>8 isopentenyl diphosphate + (2E,6E)-farnesyl diphosphate = di-trans,octa-cis-undecaprenyl diphosphate + 8 diphosphate</text>
        <dbReference type="Rhea" id="RHEA:27551"/>
        <dbReference type="ChEBI" id="CHEBI:33019"/>
        <dbReference type="ChEBI" id="CHEBI:58405"/>
        <dbReference type="ChEBI" id="CHEBI:128769"/>
        <dbReference type="ChEBI" id="CHEBI:175763"/>
        <dbReference type="EC" id="2.5.1.31"/>
    </reaction>
</comment>
<feature type="active site" evidence="2">
    <location>
        <position position="14"/>
    </location>
</feature>
<feature type="binding site" evidence="2">
    <location>
        <position position="14"/>
    </location>
    <ligand>
        <name>Mg(2+)</name>
        <dbReference type="ChEBI" id="CHEBI:18420"/>
    </ligand>
</feature>
<dbReference type="Proteomes" id="UP000254601">
    <property type="component" value="Unassembled WGS sequence"/>
</dbReference>
<feature type="binding site" evidence="2">
    <location>
        <begin position="59"/>
        <end position="61"/>
    </location>
    <ligand>
        <name>substrate</name>
    </ligand>
</feature>
<dbReference type="AlphaFoldDB" id="A0A380MML8"/>
<feature type="binding site" evidence="2">
    <location>
        <position position="27"/>
    </location>
    <ligand>
        <name>substrate</name>
    </ligand>
</feature>
<evidence type="ECO:0000313" key="4">
    <source>
        <dbReference type="Proteomes" id="UP000254601"/>
    </source>
</evidence>
<dbReference type="NCBIfam" id="TIGR00055">
    <property type="entry name" value="uppS"/>
    <property type="match status" value="1"/>
</dbReference>
<keyword evidence="2" id="KW-0961">Cell wall biogenesis/degradation</keyword>